<dbReference type="AlphaFoldDB" id="A0AAN6MF36"/>
<dbReference type="GO" id="GO:0047617">
    <property type="term" value="F:fatty acyl-CoA hydrolase activity"/>
    <property type="evidence" value="ECO:0007669"/>
    <property type="project" value="TreeGrafter"/>
</dbReference>
<evidence type="ECO:0000313" key="3">
    <source>
        <dbReference type="Proteomes" id="UP001303889"/>
    </source>
</evidence>
<dbReference type="PANTHER" id="PTHR31793">
    <property type="entry name" value="4-HYDROXYBENZOYL-COA THIOESTERASE FAMILY MEMBER"/>
    <property type="match status" value="1"/>
</dbReference>
<dbReference type="SUPFAM" id="SSF54637">
    <property type="entry name" value="Thioesterase/thiol ester dehydrase-isomerase"/>
    <property type="match status" value="1"/>
</dbReference>
<dbReference type="Gene3D" id="3.10.129.10">
    <property type="entry name" value="Hotdog Thioesterase"/>
    <property type="match status" value="1"/>
</dbReference>
<dbReference type="Proteomes" id="UP001303889">
    <property type="component" value="Unassembled WGS sequence"/>
</dbReference>
<name>A0AAN6MF36_9PEZI</name>
<keyword evidence="3" id="KW-1185">Reference proteome</keyword>
<dbReference type="Pfam" id="PF13279">
    <property type="entry name" value="4HBT_2"/>
    <property type="match status" value="1"/>
</dbReference>
<proteinExistence type="predicted"/>
<dbReference type="EMBL" id="MU855753">
    <property type="protein sequence ID" value="KAK3899680.1"/>
    <property type="molecule type" value="Genomic_DNA"/>
</dbReference>
<reference evidence="2" key="2">
    <citation type="submission" date="2023-05" db="EMBL/GenBank/DDBJ databases">
        <authorList>
            <consortium name="Lawrence Berkeley National Laboratory"/>
            <person name="Steindorff A."/>
            <person name="Hensen N."/>
            <person name="Bonometti L."/>
            <person name="Westerberg I."/>
            <person name="Brannstrom I.O."/>
            <person name="Guillou S."/>
            <person name="Cros-Aarteil S."/>
            <person name="Calhoun S."/>
            <person name="Haridas S."/>
            <person name="Kuo A."/>
            <person name="Mondo S."/>
            <person name="Pangilinan J."/>
            <person name="Riley R."/>
            <person name="Labutti K."/>
            <person name="Andreopoulos B."/>
            <person name="Lipzen A."/>
            <person name="Chen C."/>
            <person name="Yanf M."/>
            <person name="Daum C."/>
            <person name="Ng V."/>
            <person name="Clum A."/>
            <person name="Ohm R."/>
            <person name="Martin F."/>
            <person name="Silar P."/>
            <person name="Natvig D."/>
            <person name="Lalanne C."/>
            <person name="Gautier V."/>
            <person name="Ament-Velasquez S.L."/>
            <person name="Kruys A."/>
            <person name="Hutchinson M.I."/>
            <person name="Powell A.J."/>
            <person name="Barry K."/>
            <person name="Miller A.N."/>
            <person name="Grigoriev I.V."/>
            <person name="Debuchy R."/>
            <person name="Gladieux P."/>
            <person name="Thoren M.H."/>
            <person name="Johannesson H."/>
        </authorList>
    </citation>
    <scope>NUCLEOTIDE SEQUENCE</scope>
    <source>
        <strain evidence="2">CBS 103.79</strain>
    </source>
</reference>
<evidence type="ECO:0000313" key="2">
    <source>
        <dbReference type="EMBL" id="KAK3899680.1"/>
    </source>
</evidence>
<feature type="compositionally biased region" description="Low complexity" evidence="1">
    <location>
        <begin position="35"/>
        <end position="51"/>
    </location>
</feature>
<organism evidence="2 3">
    <name type="scientific">Staphylotrichum tortipilum</name>
    <dbReference type="NCBI Taxonomy" id="2831512"/>
    <lineage>
        <taxon>Eukaryota</taxon>
        <taxon>Fungi</taxon>
        <taxon>Dikarya</taxon>
        <taxon>Ascomycota</taxon>
        <taxon>Pezizomycotina</taxon>
        <taxon>Sordariomycetes</taxon>
        <taxon>Sordariomycetidae</taxon>
        <taxon>Sordariales</taxon>
        <taxon>Chaetomiaceae</taxon>
        <taxon>Staphylotrichum</taxon>
    </lineage>
</organism>
<sequence>MPSLLAPRGNTTLRLTSTFSHRASPLSLLQHRRPLSSTPSLPSAAAITTTPVPSPTPETPDSDLLPAQPPSRWISDLRARIGKCLIFGCNERQIVQAAGVLRVIATEWKELLAGSEGFLTGGRRGLEGRQVHWGEMDTFGHVNNVNYYRYAESARVNWITNFAVHVDPRHREQWHELMSPKSTGLIMKSLKADFKFPMVYPDKISVYHKLVTQPPTDPSVTAPSSFRLDCVVLSHQHRRVACRLEEDIVLYDYRAAGKTPMPGFMLDVFAQTWTMQERATRDARRRIAGLYQAVEGLEGETWNREGAVEDMGGKK</sequence>
<gene>
    <name evidence="2" type="ORF">C8A05DRAFT_17915</name>
</gene>
<evidence type="ECO:0000256" key="1">
    <source>
        <dbReference type="SAM" id="MobiDB-lite"/>
    </source>
</evidence>
<reference evidence="2" key="1">
    <citation type="journal article" date="2023" name="Mol. Phylogenet. Evol.">
        <title>Genome-scale phylogeny and comparative genomics of the fungal order Sordariales.</title>
        <authorList>
            <person name="Hensen N."/>
            <person name="Bonometti L."/>
            <person name="Westerberg I."/>
            <person name="Brannstrom I.O."/>
            <person name="Guillou S."/>
            <person name="Cros-Aarteil S."/>
            <person name="Calhoun S."/>
            <person name="Haridas S."/>
            <person name="Kuo A."/>
            <person name="Mondo S."/>
            <person name="Pangilinan J."/>
            <person name="Riley R."/>
            <person name="LaButti K."/>
            <person name="Andreopoulos B."/>
            <person name="Lipzen A."/>
            <person name="Chen C."/>
            <person name="Yan M."/>
            <person name="Daum C."/>
            <person name="Ng V."/>
            <person name="Clum A."/>
            <person name="Steindorff A."/>
            <person name="Ohm R.A."/>
            <person name="Martin F."/>
            <person name="Silar P."/>
            <person name="Natvig D.O."/>
            <person name="Lalanne C."/>
            <person name="Gautier V."/>
            <person name="Ament-Velasquez S.L."/>
            <person name="Kruys A."/>
            <person name="Hutchinson M.I."/>
            <person name="Powell A.J."/>
            <person name="Barry K."/>
            <person name="Miller A.N."/>
            <person name="Grigoriev I.V."/>
            <person name="Debuchy R."/>
            <person name="Gladieux P."/>
            <person name="Hiltunen Thoren M."/>
            <person name="Johannesson H."/>
        </authorList>
    </citation>
    <scope>NUCLEOTIDE SEQUENCE</scope>
    <source>
        <strain evidence="2">CBS 103.79</strain>
    </source>
</reference>
<dbReference type="PANTHER" id="PTHR31793:SF39">
    <property type="entry name" value="THIOESTERASE_THIOL ESTER DEHYDRASE-ISOMERASE"/>
    <property type="match status" value="1"/>
</dbReference>
<comment type="caution">
    <text evidence="2">The sequence shown here is derived from an EMBL/GenBank/DDBJ whole genome shotgun (WGS) entry which is preliminary data.</text>
</comment>
<protein>
    <submittedName>
        <fullName evidence="2">Thioesterase-like superfamily-domain-containing protein</fullName>
    </submittedName>
</protein>
<feature type="region of interest" description="Disordered" evidence="1">
    <location>
        <begin position="33"/>
        <end position="68"/>
    </location>
</feature>
<accession>A0AAN6MF36</accession>
<dbReference type="CDD" id="cd00586">
    <property type="entry name" value="4HBT"/>
    <property type="match status" value="1"/>
</dbReference>
<dbReference type="InterPro" id="IPR029069">
    <property type="entry name" value="HotDog_dom_sf"/>
</dbReference>
<dbReference type="InterPro" id="IPR050563">
    <property type="entry name" value="4-hydroxybenzoyl-CoA_TE"/>
</dbReference>